<dbReference type="GO" id="GO:0005737">
    <property type="term" value="C:cytoplasm"/>
    <property type="evidence" value="ECO:0000318"/>
    <property type="project" value="GO_Central"/>
</dbReference>
<dbReference type="GO" id="GO:0012505">
    <property type="term" value="C:endomembrane system"/>
    <property type="evidence" value="ECO:0007669"/>
    <property type="project" value="UniProtKB-SubCell"/>
</dbReference>
<evidence type="ECO:0000256" key="7">
    <source>
        <dbReference type="ARBA" id="ARBA00044037"/>
    </source>
</evidence>
<dbReference type="FunCoup" id="F6YIB7">
    <property type="interactions" value="18"/>
</dbReference>
<feature type="domain" description="DAGKc" evidence="9">
    <location>
        <begin position="138"/>
        <end position="286"/>
    </location>
</feature>
<dbReference type="InParanoid" id="F6YIB7"/>
<dbReference type="Gene3D" id="2.60.200.40">
    <property type="match status" value="2"/>
</dbReference>
<dbReference type="SMART" id="SM00046">
    <property type="entry name" value="DAGKc"/>
    <property type="match status" value="1"/>
</dbReference>
<dbReference type="Gene3D" id="3.40.50.10330">
    <property type="entry name" value="Probable inorganic polyphosphate/atp-NAD kinase, domain 1"/>
    <property type="match status" value="1"/>
</dbReference>
<evidence type="ECO:0000256" key="1">
    <source>
        <dbReference type="ARBA" id="ARBA00004308"/>
    </source>
</evidence>
<dbReference type="InterPro" id="IPR017438">
    <property type="entry name" value="ATP-NAD_kinase_N"/>
</dbReference>
<evidence type="ECO:0000256" key="3">
    <source>
        <dbReference type="ARBA" id="ARBA00022741"/>
    </source>
</evidence>
<feature type="compositionally biased region" description="Polar residues" evidence="8">
    <location>
        <begin position="356"/>
        <end position="369"/>
    </location>
</feature>
<feature type="region of interest" description="Disordered" evidence="8">
    <location>
        <begin position="353"/>
        <end position="398"/>
    </location>
</feature>
<keyword evidence="5" id="KW-0067">ATP-binding</keyword>
<dbReference type="FunFam" id="3.40.50.10330:FF:000005">
    <property type="entry name" value="Sphingosine kinase 2"/>
    <property type="match status" value="1"/>
</dbReference>
<accession>F6YIB7</accession>
<dbReference type="InterPro" id="IPR016064">
    <property type="entry name" value="NAD/diacylglycerol_kinase_sf"/>
</dbReference>
<keyword evidence="11" id="KW-1185">Reference proteome</keyword>
<dbReference type="GO" id="GO:0016020">
    <property type="term" value="C:membrane"/>
    <property type="evidence" value="ECO:0000318"/>
    <property type="project" value="GO_Central"/>
</dbReference>
<evidence type="ECO:0000259" key="9">
    <source>
        <dbReference type="PROSITE" id="PS50146"/>
    </source>
</evidence>
<dbReference type="InterPro" id="IPR050187">
    <property type="entry name" value="Lipid_Phosphate_FormReg"/>
</dbReference>
<keyword evidence="6" id="KW-0472">Membrane</keyword>
<proteinExistence type="predicted"/>
<keyword evidence="2" id="KW-0808">Transferase</keyword>
<dbReference type="HOGENOM" id="CLU_013399_1_1_1"/>
<dbReference type="PANTHER" id="PTHR12358:SF112">
    <property type="entry name" value="LD11247P-RELATED"/>
    <property type="match status" value="1"/>
</dbReference>
<organism evidence="10 11">
    <name type="scientific">Ciona intestinalis</name>
    <name type="common">Transparent sea squirt</name>
    <name type="synonym">Ascidia intestinalis</name>
    <dbReference type="NCBI Taxonomy" id="7719"/>
    <lineage>
        <taxon>Eukaryota</taxon>
        <taxon>Metazoa</taxon>
        <taxon>Chordata</taxon>
        <taxon>Tunicata</taxon>
        <taxon>Ascidiacea</taxon>
        <taxon>Phlebobranchia</taxon>
        <taxon>Cionidae</taxon>
        <taxon>Ciona</taxon>
    </lineage>
</organism>
<evidence type="ECO:0000313" key="10">
    <source>
        <dbReference type="Ensembl" id="ENSCINP00000003357.3"/>
    </source>
</evidence>
<sequence>MTGDDRNTTTLLSSLFVLYPKKTTAQVTLTNKEVIIEIDQDKNKYTEKISLDDVIGCHVLEGNHTTGCDWYLCIFSYPLKKKLFKGMIRHRITRSLGIISSKDRNNNKEIAEKWKCVIKYLISGKTVTKSEVESVVELPSRRYIVYVNPFSGQGKAVEMYNGPVRSMLAEAEVKHKMIKTKYAGHAKEMVKEVNLSDCDGIIIVSGDGLVHEVINGLMERKDWKTAIKTPIGIVPGGSGNALAASVIYASTGNQTFHFNLFLLCVVSLICRGAAKDLDIMAIETISQNNPLETTVTYGVLGVVVGLIADVDIDSEHLRKFGEGFRTALYGVLRVLTFRSYKINVSYLPMGKPPSVNCENNETTSQSKQSVEPAANNRNLAAGDTSPPLHNDLLAPLNQPLPKSWREETERQPGYQLSLSCSQPPLTFIWGFVADVDIESEKYRGACMNRNMSKQKGLCDNYETTDDAAIIKHTDSTTPKKLQVKPVTPSHKHLKSLNEPLPEGWVSLEDNFVWIMPVYLSHIGHDMLAMPASKMEDKVIYLYCLKSTVSKMKLAQVLLGFEDGSHLTEGGQHVMVIPCKAFRLEPFCSHTGYMTVDGELIPHEPLQGQ</sequence>
<dbReference type="STRING" id="7719.ENSCINP00000003357"/>
<dbReference type="SUPFAM" id="SSF111331">
    <property type="entry name" value="NAD kinase/diacylglycerol kinase-like"/>
    <property type="match status" value="1"/>
</dbReference>
<reference evidence="10" key="2">
    <citation type="journal article" date="2008" name="Genome Biol.">
        <title>Improved genome assembly and evidence-based global gene model set for the chordate Ciona intestinalis: new insight into intron and operon populations.</title>
        <authorList>
            <person name="Satou Y."/>
            <person name="Mineta K."/>
            <person name="Ogasawara M."/>
            <person name="Sasakura Y."/>
            <person name="Shoguchi E."/>
            <person name="Ueno K."/>
            <person name="Yamada L."/>
            <person name="Matsumoto J."/>
            <person name="Wasserscheid J."/>
            <person name="Dewar K."/>
            <person name="Wiley G.B."/>
            <person name="Macmil S.L."/>
            <person name="Roe B.A."/>
            <person name="Zeller R.W."/>
            <person name="Hastings K.E."/>
            <person name="Lemaire P."/>
            <person name="Lindquist E."/>
            <person name="Endo T."/>
            <person name="Hotta K."/>
            <person name="Inaba K."/>
        </authorList>
    </citation>
    <scope>NUCLEOTIDE SEQUENCE [LARGE SCALE GENOMIC DNA]</scope>
    <source>
        <strain evidence="10">wild type</strain>
    </source>
</reference>
<reference evidence="10" key="3">
    <citation type="submission" date="2025-08" db="UniProtKB">
        <authorList>
            <consortium name="Ensembl"/>
        </authorList>
    </citation>
    <scope>IDENTIFICATION</scope>
</reference>
<dbReference type="Proteomes" id="UP000008144">
    <property type="component" value="Chromosome 3"/>
</dbReference>
<evidence type="ECO:0000256" key="6">
    <source>
        <dbReference type="ARBA" id="ARBA00023136"/>
    </source>
</evidence>
<dbReference type="EC" id="2.7.1.91" evidence="7"/>
<name>F6YIB7_CIOIN</name>
<dbReference type="GO" id="GO:0008481">
    <property type="term" value="F:sphingosine kinase activity"/>
    <property type="evidence" value="ECO:0007669"/>
    <property type="project" value="UniProtKB-EC"/>
</dbReference>
<dbReference type="AlphaFoldDB" id="F6YIB7"/>
<dbReference type="GO" id="GO:0046512">
    <property type="term" value="P:sphingosine biosynthetic process"/>
    <property type="evidence" value="ECO:0000318"/>
    <property type="project" value="GO_Central"/>
</dbReference>
<evidence type="ECO:0000256" key="2">
    <source>
        <dbReference type="ARBA" id="ARBA00022679"/>
    </source>
</evidence>
<evidence type="ECO:0000256" key="4">
    <source>
        <dbReference type="ARBA" id="ARBA00022777"/>
    </source>
</evidence>
<comment type="subcellular location">
    <subcellularLocation>
        <location evidence="1">Endomembrane system</location>
    </subcellularLocation>
</comment>
<dbReference type="EMBL" id="EAAA01001669">
    <property type="status" value="NOT_ANNOTATED_CDS"/>
    <property type="molecule type" value="Genomic_DNA"/>
</dbReference>
<dbReference type="OMA" id="KHYVMYS"/>
<protein>
    <recommendedName>
        <fullName evidence="7">sphingosine kinase</fullName>
        <ecNumber evidence="7">2.7.1.91</ecNumber>
    </recommendedName>
</protein>
<dbReference type="PROSITE" id="PS50146">
    <property type="entry name" value="DAGK"/>
    <property type="match status" value="1"/>
</dbReference>
<dbReference type="Pfam" id="PF00781">
    <property type="entry name" value="DAGK_cat"/>
    <property type="match status" value="1"/>
</dbReference>
<reference evidence="10" key="4">
    <citation type="submission" date="2025-09" db="UniProtKB">
        <authorList>
            <consortium name="Ensembl"/>
        </authorList>
    </citation>
    <scope>IDENTIFICATION</scope>
</reference>
<evidence type="ECO:0000256" key="8">
    <source>
        <dbReference type="SAM" id="MobiDB-lite"/>
    </source>
</evidence>
<dbReference type="GO" id="GO:0042981">
    <property type="term" value="P:regulation of apoptotic process"/>
    <property type="evidence" value="ECO:0007669"/>
    <property type="project" value="UniProtKB-ARBA"/>
</dbReference>
<dbReference type="GeneTree" id="ENSGT00940000167991"/>
<evidence type="ECO:0000313" key="11">
    <source>
        <dbReference type="Proteomes" id="UP000008144"/>
    </source>
</evidence>
<dbReference type="PANTHER" id="PTHR12358">
    <property type="entry name" value="SPHINGOSINE KINASE"/>
    <property type="match status" value="1"/>
</dbReference>
<dbReference type="Ensembl" id="ENSCINT00000003357.3">
    <property type="protein sequence ID" value="ENSCINP00000003357.3"/>
    <property type="gene ID" value="ENSCING00000001659.3"/>
</dbReference>
<evidence type="ECO:0000256" key="5">
    <source>
        <dbReference type="ARBA" id="ARBA00022840"/>
    </source>
</evidence>
<dbReference type="InterPro" id="IPR001206">
    <property type="entry name" value="Diacylglycerol_kinase_cat_dom"/>
</dbReference>
<keyword evidence="3" id="KW-0547">Nucleotide-binding</keyword>
<keyword evidence="4" id="KW-0418">Kinase</keyword>
<dbReference type="GO" id="GO:0005524">
    <property type="term" value="F:ATP binding"/>
    <property type="evidence" value="ECO:0007669"/>
    <property type="project" value="UniProtKB-KW"/>
</dbReference>
<reference evidence="11" key="1">
    <citation type="journal article" date="2002" name="Science">
        <title>The draft genome of Ciona intestinalis: insights into chordate and vertebrate origins.</title>
        <authorList>
            <person name="Dehal P."/>
            <person name="Satou Y."/>
            <person name="Campbell R.K."/>
            <person name="Chapman J."/>
            <person name="Degnan B."/>
            <person name="De Tomaso A."/>
            <person name="Davidson B."/>
            <person name="Di Gregorio A."/>
            <person name="Gelpke M."/>
            <person name="Goodstein D.M."/>
            <person name="Harafuji N."/>
            <person name="Hastings K.E."/>
            <person name="Ho I."/>
            <person name="Hotta K."/>
            <person name="Huang W."/>
            <person name="Kawashima T."/>
            <person name="Lemaire P."/>
            <person name="Martinez D."/>
            <person name="Meinertzhagen I.A."/>
            <person name="Necula S."/>
            <person name="Nonaka M."/>
            <person name="Putnam N."/>
            <person name="Rash S."/>
            <person name="Saiga H."/>
            <person name="Satake M."/>
            <person name="Terry A."/>
            <person name="Yamada L."/>
            <person name="Wang H.G."/>
            <person name="Awazu S."/>
            <person name="Azumi K."/>
            <person name="Boore J."/>
            <person name="Branno M."/>
            <person name="Chin-Bow S."/>
            <person name="DeSantis R."/>
            <person name="Doyle S."/>
            <person name="Francino P."/>
            <person name="Keys D.N."/>
            <person name="Haga S."/>
            <person name="Hayashi H."/>
            <person name="Hino K."/>
            <person name="Imai K.S."/>
            <person name="Inaba K."/>
            <person name="Kano S."/>
            <person name="Kobayashi K."/>
            <person name="Kobayashi M."/>
            <person name="Lee B.I."/>
            <person name="Makabe K.W."/>
            <person name="Manohar C."/>
            <person name="Matassi G."/>
            <person name="Medina M."/>
            <person name="Mochizuki Y."/>
            <person name="Mount S."/>
            <person name="Morishita T."/>
            <person name="Miura S."/>
            <person name="Nakayama A."/>
            <person name="Nishizaka S."/>
            <person name="Nomoto H."/>
            <person name="Ohta F."/>
            <person name="Oishi K."/>
            <person name="Rigoutsos I."/>
            <person name="Sano M."/>
            <person name="Sasaki A."/>
            <person name="Sasakura Y."/>
            <person name="Shoguchi E."/>
            <person name="Shin-i T."/>
            <person name="Spagnuolo A."/>
            <person name="Stainier D."/>
            <person name="Suzuki M.M."/>
            <person name="Tassy O."/>
            <person name="Takatori N."/>
            <person name="Tokuoka M."/>
            <person name="Yagi K."/>
            <person name="Yoshizaki F."/>
            <person name="Wada S."/>
            <person name="Zhang C."/>
            <person name="Hyatt P.D."/>
            <person name="Larimer F."/>
            <person name="Detter C."/>
            <person name="Doggett N."/>
            <person name="Glavina T."/>
            <person name="Hawkins T."/>
            <person name="Richardson P."/>
            <person name="Lucas S."/>
            <person name="Kohara Y."/>
            <person name="Levine M."/>
            <person name="Satoh N."/>
            <person name="Rokhsar D.S."/>
        </authorList>
    </citation>
    <scope>NUCLEOTIDE SEQUENCE [LARGE SCALE GENOMIC DNA]</scope>
</reference>